<accession>A0A3R5ZPU2</accession>
<dbReference type="Proteomes" id="UP000283732">
    <property type="component" value="Unassembled WGS sequence"/>
</dbReference>
<name>A0A3R5ZPU2_9BACT</name>
<comment type="caution">
    <text evidence="1">The sequence shown here is derived from an EMBL/GenBank/DDBJ whole genome shotgun (WGS) entry which is preliminary data.</text>
</comment>
<gene>
    <name evidence="2" type="ORF">DW191_02815</name>
    <name evidence="1" type="ORF">DW986_00085</name>
</gene>
<dbReference type="AlphaFoldDB" id="A0A3R5ZPU2"/>
<sequence>MSRLFDNNSIPIVTKIEPSGADFIFGEGNLAQFLESNFSLFNNAVADMYKPADSESILQSSQ</sequence>
<reference evidence="3 4" key="1">
    <citation type="submission" date="2018-08" db="EMBL/GenBank/DDBJ databases">
        <title>A genome reference for cultivated species of the human gut microbiota.</title>
        <authorList>
            <person name="Zou Y."/>
            <person name="Xue W."/>
            <person name="Luo G."/>
        </authorList>
    </citation>
    <scope>NUCLEOTIDE SEQUENCE [LARGE SCALE GENOMIC DNA]</scope>
    <source>
        <strain evidence="2 3">AM16-50</strain>
        <strain evidence="1 4">AM50-15</strain>
    </source>
</reference>
<evidence type="ECO:0000313" key="4">
    <source>
        <dbReference type="Proteomes" id="UP000285173"/>
    </source>
</evidence>
<proteinExistence type="predicted"/>
<evidence type="ECO:0000313" key="1">
    <source>
        <dbReference type="EMBL" id="RGZ51739.1"/>
    </source>
</evidence>
<dbReference type="EMBL" id="QRKC01000001">
    <property type="protein sequence ID" value="RHH80075.1"/>
    <property type="molecule type" value="Genomic_DNA"/>
</dbReference>
<protein>
    <submittedName>
        <fullName evidence="1">Uncharacterized protein</fullName>
    </submittedName>
</protein>
<dbReference type="EMBL" id="QSEF01000001">
    <property type="protein sequence ID" value="RGZ51739.1"/>
    <property type="molecule type" value="Genomic_DNA"/>
</dbReference>
<organism evidence="1 4">
    <name type="scientific">Parabacteroides merdae</name>
    <dbReference type="NCBI Taxonomy" id="46503"/>
    <lineage>
        <taxon>Bacteria</taxon>
        <taxon>Pseudomonadati</taxon>
        <taxon>Bacteroidota</taxon>
        <taxon>Bacteroidia</taxon>
        <taxon>Bacteroidales</taxon>
        <taxon>Tannerellaceae</taxon>
        <taxon>Parabacteroides</taxon>
    </lineage>
</organism>
<dbReference type="Proteomes" id="UP000285173">
    <property type="component" value="Unassembled WGS sequence"/>
</dbReference>
<evidence type="ECO:0000313" key="2">
    <source>
        <dbReference type="EMBL" id="RHH80075.1"/>
    </source>
</evidence>
<evidence type="ECO:0000313" key="3">
    <source>
        <dbReference type="Proteomes" id="UP000283732"/>
    </source>
</evidence>